<dbReference type="InterPro" id="IPR028094">
    <property type="entry name" value="RTC4_C"/>
</dbReference>
<organism evidence="10 11">
    <name type="scientific">Rhizopus microsporus</name>
    <dbReference type="NCBI Taxonomy" id="58291"/>
    <lineage>
        <taxon>Eukaryota</taxon>
        <taxon>Fungi</taxon>
        <taxon>Fungi incertae sedis</taxon>
        <taxon>Mucoromycota</taxon>
        <taxon>Mucoromycotina</taxon>
        <taxon>Mucoromycetes</taxon>
        <taxon>Mucorales</taxon>
        <taxon>Mucorineae</taxon>
        <taxon>Rhizopodaceae</taxon>
        <taxon>Rhizopus</taxon>
    </lineage>
</organism>
<dbReference type="Proteomes" id="UP000242381">
    <property type="component" value="Unassembled WGS sequence"/>
</dbReference>
<dbReference type="InterPro" id="IPR039024">
    <property type="entry name" value="RTC4"/>
</dbReference>
<keyword evidence="6" id="KW-0963">Cytoplasm</keyword>
<evidence type="ECO:0000256" key="4">
    <source>
        <dbReference type="ARBA" id="ARBA00009461"/>
    </source>
</evidence>
<evidence type="ECO:0000259" key="9">
    <source>
        <dbReference type="SMART" id="SM01312"/>
    </source>
</evidence>
<reference evidence="10 11" key="1">
    <citation type="journal article" date="2016" name="Proc. Natl. Acad. Sci. U.S.A.">
        <title>Lipid metabolic changes in an early divergent fungus govern the establishment of a mutualistic symbiosis with endobacteria.</title>
        <authorList>
            <person name="Lastovetsky O.A."/>
            <person name="Gaspar M.L."/>
            <person name="Mondo S.J."/>
            <person name="LaButti K.M."/>
            <person name="Sandor L."/>
            <person name="Grigoriev I.V."/>
            <person name="Henry S.A."/>
            <person name="Pawlowska T.E."/>
        </authorList>
    </citation>
    <scope>NUCLEOTIDE SEQUENCE [LARGE SCALE GENOMIC DNA]</scope>
    <source>
        <strain evidence="10 11">ATCC 11559</strain>
    </source>
</reference>
<dbReference type="GO" id="GO:0005737">
    <property type="term" value="C:cytoplasm"/>
    <property type="evidence" value="ECO:0007669"/>
    <property type="project" value="UniProtKB-SubCell"/>
</dbReference>
<name>A0A1X0RRW9_RHIZD</name>
<comment type="similarity">
    <text evidence="4">Belongs to the RTC4 family.</text>
</comment>
<accession>A0A1X0RRW9</accession>
<feature type="region of interest" description="Disordered" evidence="8">
    <location>
        <begin position="30"/>
        <end position="50"/>
    </location>
</feature>
<keyword evidence="7" id="KW-0539">Nucleus</keyword>
<evidence type="ECO:0000256" key="5">
    <source>
        <dbReference type="ARBA" id="ARBA00015162"/>
    </source>
</evidence>
<comment type="subcellular location">
    <subcellularLocation>
        <location evidence="3">Cytoplasm</location>
    </subcellularLocation>
    <subcellularLocation>
        <location evidence="2">Nucleus</location>
    </subcellularLocation>
</comment>
<evidence type="ECO:0000256" key="2">
    <source>
        <dbReference type="ARBA" id="ARBA00004123"/>
    </source>
</evidence>
<evidence type="ECO:0000256" key="7">
    <source>
        <dbReference type="ARBA" id="ARBA00023242"/>
    </source>
</evidence>
<dbReference type="GO" id="GO:0005634">
    <property type="term" value="C:nucleus"/>
    <property type="evidence" value="ECO:0007669"/>
    <property type="project" value="UniProtKB-SubCell"/>
</dbReference>
<gene>
    <name evidence="10" type="ORF">BCV71DRAFT_229093</name>
</gene>
<proteinExistence type="inferred from homology"/>
<dbReference type="SMART" id="SM01312">
    <property type="entry name" value="RTC4"/>
    <property type="match status" value="1"/>
</dbReference>
<evidence type="ECO:0000313" key="10">
    <source>
        <dbReference type="EMBL" id="ORE14724.1"/>
    </source>
</evidence>
<dbReference type="PANTHER" id="PTHR41391:SF1">
    <property type="entry name" value="RESTRICTION OF TELOMERE CAPPING PROTEIN 4"/>
    <property type="match status" value="1"/>
</dbReference>
<comment type="function">
    <text evidence="1">May be involved in a process influencing telomere capping.</text>
</comment>
<sequence>MKPTEGRVCKKRVAADVDLSKFSDIFGIGPSNRTPSTTTSVSRVSHSRNKRLTMPKRKIKTDQESTGDIINDINNAMETPKEQKDVFECPFCYETLIPPYPEELEKAVKAIKDKKIAYEQDQRKMYEERICQEKAEGRVFIEPFMMHDDGLLEEDKKMICKTHKRELELKPRAREKGYPETIDFDKLASRIIAFKDDLLVIIDGKAESDFALEAKRVIDQVGANKARDTTEMMNQFEATLPGYYGMKGAEKMMETLCQLFLDKELTKQKCWPLKPIEYIQQVLVPECGVRLIQQDMGVESDKAKEIMKESVEYSLY</sequence>
<dbReference type="AlphaFoldDB" id="A0A1X0RRW9"/>
<dbReference type="OMA" id="EVIECKR"/>
<evidence type="ECO:0000256" key="8">
    <source>
        <dbReference type="SAM" id="MobiDB-lite"/>
    </source>
</evidence>
<evidence type="ECO:0000256" key="3">
    <source>
        <dbReference type="ARBA" id="ARBA00004496"/>
    </source>
</evidence>
<feature type="compositionally biased region" description="Low complexity" evidence="8">
    <location>
        <begin position="30"/>
        <end position="44"/>
    </location>
</feature>
<dbReference type="EMBL" id="KV921456">
    <property type="protein sequence ID" value="ORE14724.1"/>
    <property type="molecule type" value="Genomic_DNA"/>
</dbReference>
<protein>
    <recommendedName>
        <fullName evidence="5">Restriction of telomere capping protein 4</fullName>
    </recommendedName>
</protein>
<dbReference type="VEuPathDB" id="FungiDB:BCV72DRAFT_213092"/>
<feature type="domain" description="Restriction of telomere capping protein 4 C-terminal" evidence="9">
    <location>
        <begin position="201"/>
        <end position="314"/>
    </location>
</feature>
<dbReference type="PANTHER" id="PTHR41391">
    <property type="entry name" value="RESTRICTION OF TELOMERE CAPPING PROTEIN 4"/>
    <property type="match status" value="1"/>
</dbReference>
<dbReference type="Pfam" id="PF14474">
    <property type="entry name" value="RTC4"/>
    <property type="match status" value="1"/>
</dbReference>
<evidence type="ECO:0000256" key="6">
    <source>
        <dbReference type="ARBA" id="ARBA00022490"/>
    </source>
</evidence>
<evidence type="ECO:0000313" key="11">
    <source>
        <dbReference type="Proteomes" id="UP000242381"/>
    </source>
</evidence>
<evidence type="ECO:0000256" key="1">
    <source>
        <dbReference type="ARBA" id="ARBA00002738"/>
    </source>
</evidence>